<evidence type="ECO:0000313" key="11">
    <source>
        <dbReference type="Proteomes" id="UP000250462"/>
    </source>
</evidence>
<accession>A0A329QFZ4</accession>
<feature type="transmembrane region" description="Helical" evidence="9">
    <location>
        <begin position="437"/>
        <end position="457"/>
    </location>
</feature>
<evidence type="ECO:0000256" key="8">
    <source>
        <dbReference type="ARBA" id="ARBA00023136"/>
    </source>
</evidence>
<gene>
    <name evidence="10" type="ORF">DPM12_18305</name>
</gene>
<keyword evidence="3 9" id="KW-0813">Transport</keyword>
<dbReference type="PRINTS" id="PR00175">
    <property type="entry name" value="NAALASMPORT"/>
</dbReference>
<feature type="transmembrane region" description="Helical" evidence="9">
    <location>
        <begin position="65"/>
        <end position="89"/>
    </location>
</feature>
<evidence type="ECO:0000256" key="6">
    <source>
        <dbReference type="ARBA" id="ARBA00022847"/>
    </source>
</evidence>
<keyword evidence="7 9" id="KW-1133">Transmembrane helix</keyword>
<comment type="caution">
    <text evidence="10">The sequence shown here is derived from an EMBL/GenBank/DDBJ whole genome shotgun (WGS) entry which is preliminary data.</text>
</comment>
<evidence type="ECO:0000256" key="4">
    <source>
        <dbReference type="ARBA" id="ARBA00022475"/>
    </source>
</evidence>
<evidence type="ECO:0000256" key="3">
    <source>
        <dbReference type="ARBA" id="ARBA00022448"/>
    </source>
</evidence>
<keyword evidence="11" id="KW-1185">Reference proteome</keyword>
<sequence>MEDIIGYIGEFVWGGLDIPVVEFGLLVPLLLGTGLFLTIMLRGVQFTKLFYSLWLALIKRKEEGALGDVSHYQALTVALAATVGVGNIAGVGSAIAVGGAGALFWMWVTGLVGMATKYSEAFLGVKYRRQDAAGEQSGGPMFYISEGLREKYGDGKMAALGKVLAILFAIFGALAAFGIGNGVQSGQVASTLDNEWGFPTWATGLVLMLVAALVILGGIKSIGRFTAAFVPFMAIFYLLGATVILLLNIADLPQAIATIFEGAFTGEAAAGGFLGAGILLVLRQGVARGIFSNESGLGTGGIAAAAAKTTHEVRQAMVSMTQTFLDTLVVVTFTGLVIVTTGMYTEVDDEGEQLQDAVLTAESFREGLPGDWGGTLVSLAVVFFAFSTLLGWAYYGERCMDRLFGRVAVTPYRVVFCLFILVGSVASLDLVWDIADILNGLMALPNLVGLILLAVTVRRTNIEFFSRPEWKLITVKPEAE</sequence>
<feature type="transmembrane region" description="Helical" evidence="9">
    <location>
        <begin position="200"/>
        <end position="219"/>
    </location>
</feature>
<keyword evidence="5 9" id="KW-0812">Transmembrane</keyword>
<evidence type="ECO:0000256" key="7">
    <source>
        <dbReference type="ARBA" id="ARBA00022989"/>
    </source>
</evidence>
<comment type="subcellular location">
    <subcellularLocation>
        <location evidence="1 9">Cell membrane</location>
        <topology evidence="1 9">Multi-pass membrane protein</topology>
    </subcellularLocation>
</comment>
<dbReference type="Gene3D" id="1.20.1740.10">
    <property type="entry name" value="Amino acid/polyamine transporter I"/>
    <property type="match status" value="1"/>
</dbReference>
<evidence type="ECO:0000313" key="10">
    <source>
        <dbReference type="EMBL" id="RAW10881.1"/>
    </source>
</evidence>
<evidence type="ECO:0000256" key="9">
    <source>
        <dbReference type="RuleBase" id="RU363064"/>
    </source>
</evidence>
<feature type="transmembrane region" description="Helical" evidence="9">
    <location>
        <begin position="262"/>
        <end position="282"/>
    </location>
</feature>
<evidence type="ECO:0000256" key="1">
    <source>
        <dbReference type="ARBA" id="ARBA00004651"/>
    </source>
</evidence>
<feature type="transmembrane region" description="Helical" evidence="9">
    <location>
        <begin position="95"/>
        <end position="116"/>
    </location>
</feature>
<keyword evidence="4 9" id="KW-1003">Cell membrane</keyword>
<feature type="transmembrane region" description="Helical" evidence="9">
    <location>
        <begin position="226"/>
        <end position="250"/>
    </location>
</feature>
<keyword evidence="8 9" id="KW-0472">Membrane</keyword>
<name>A0A329QFZ4_9ACTN</name>
<feature type="transmembrane region" description="Helical" evidence="9">
    <location>
        <begin position="23"/>
        <end position="44"/>
    </location>
</feature>
<feature type="transmembrane region" description="Helical" evidence="9">
    <location>
        <begin position="407"/>
        <end position="431"/>
    </location>
</feature>
<proteinExistence type="inferred from homology"/>
<feature type="transmembrane region" description="Helical" evidence="9">
    <location>
        <begin position="159"/>
        <end position="180"/>
    </location>
</feature>
<dbReference type="InterPro" id="IPR001463">
    <property type="entry name" value="Na/Ala_symport"/>
</dbReference>
<dbReference type="OrthoDB" id="9806926at2"/>
<dbReference type="PANTHER" id="PTHR30330">
    <property type="entry name" value="AGSS FAMILY TRANSPORTER, SODIUM-ALANINE"/>
    <property type="match status" value="1"/>
</dbReference>
<reference evidence="10 11" key="1">
    <citation type="submission" date="2018-06" db="EMBL/GenBank/DDBJ databases">
        <title>Phytoactinopolyspora halophila sp. nov., a novel halophilic actinomycete isolated from a saline soil in China.</title>
        <authorList>
            <person name="Tang S.-K."/>
        </authorList>
    </citation>
    <scope>NUCLEOTIDE SEQUENCE [LARGE SCALE GENOMIC DNA]</scope>
    <source>
        <strain evidence="10 11">YIM 96934</strain>
    </source>
</reference>
<dbReference type="FunFam" id="1.20.1740.10:FF:000004">
    <property type="entry name" value="Sodium:alanine symporter family protein"/>
    <property type="match status" value="1"/>
</dbReference>
<evidence type="ECO:0000256" key="2">
    <source>
        <dbReference type="ARBA" id="ARBA00009261"/>
    </source>
</evidence>
<organism evidence="10 11">
    <name type="scientific">Phytoactinopolyspora halophila</name>
    <dbReference type="NCBI Taxonomy" id="1981511"/>
    <lineage>
        <taxon>Bacteria</taxon>
        <taxon>Bacillati</taxon>
        <taxon>Actinomycetota</taxon>
        <taxon>Actinomycetes</taxon>
        <taxon>Jiangellales</taxon>
        <taxon>Jiangellaceae</taxon>
        <taxon>Phytoactinopolyspora</taxon>
    </lineage>
</organism>
<dbReference type="AlphaFoldDB" id="A0A329QFZ4"/>
<comment type="similarity">
    <text evidence="2 9">Belongs to the alanine or glycine:cation symporter (AGCS) (TC 2.A.25) family.</text>
</comment>
<evidence type="ECO:0000256" key="5">
    <source>
        <dbReference type="ARBA" id="ARBA00022692"/>
    </source>
</evidence>
<protein>
    <submittedName>
        <fullName evidence="10">Sodium:alanine symporter family protein</fullName>
    </submittedName>
</protein>
<dbReference type="Proteomes" id="UP000250462">
    <property type="component" value="Unassembled WGS sequence"/>
</dbReference>
<dbReference type="GO" id="GO:0005283">
    <property type="term" value="F:amino acid:sodium symporter activity"/>
    <property type="evidence" value="ECO:0007669"/>
    <property type="project" value="InterPro"/>
</dbReference>
<dbReference type="PANTHER" id="PTHR30330:SF3">
    <property type="entry name" value="TRANSCRIPTIONAL REGULATOR, LRP FAMILY"/>
    <property type="match status" value="1"/>
</dbReference>
<keyword evidence="6 9" id="KW-0769">Symport</keyword>
<dbReference type="GO" id="GO:0005886">
    <property type="term" value="C:plasma membrane"/>
    <property type="evidence" value="ECO:0007669"/>
    <property type="project" value="UniProtKB-SubCell"/>
</dbReference>
<feature type="transmembrane region" description="Helical" evidence="9">
    <location>
        <begin position="372"/>
        <end position="395"/>
    </location>
</feature>
<dbReference type="NCBIfam" id="TIGR00835">
    <property type="entry name" value="agcS"/>
    <property type="match status" value="1"/>
</dbReference>
<dbReference type="EMBL" id="QMIG01000024">
    <property type="protein sequence ID" value="RAW10881.1"/>
    <property type="molecule type" value="Genomic_DNA"/>
</dbReference>
<dbReference type="Pfam" id="PF01235">
    <property type="entry name" value="Na_Ala_symp"/>
    <property type="match status" value="1"/>
</dbReference>
<feature type="transmembrane region" description="Helical" evidence="9">
    <location>
        <begin position="324"/>
        <end position="344"/>
    </location>
</feature>